<dbReference type="EMBL" id="QGKV02002055">
    <property type="protein sequence ID" value="KAF3497942.1"/>
    <property type="molecule type" value="Genomic_DNA"/>
</dbReference>
<evidence type="ECO:0008006" key="4">
    <source>
        <dbReference type="Google" id="ProtNLM"/>
    </source>
</evidence>
<accession>A0ABQ7AJG3</accession>
<evidence type="ECO:0000313" key="3">
    <source>
        <dbReference type="Proteomes" id="UP000266723"/>
    </source>
</evidence>
<organism evidence="2 3">
    <name type="scientific">Brassica cretica</name>
    <name type="common">Mustard</name>
    <dbReference type="NCBI Taxonomy" id="69181"/>
    <lineage>
        <taxon>Eukaryota</taxon>
        <taxon>Viridiplantae</taxon>
        <taxon>Streptophyta</taxon>
        <taxon>Embryophyta</taxon>
        <taxon>Tracheophyta</taxon>
        <taxon>Spermatophyta</taxon>
        <taxon>Magnoliopsida</taxon>
        <taxon>eudicotyledons</taxon>
        <taxon>Gunneridae</taxon>
        <taxon>Pentapetalae</taxon>
        <taxon>rosids</taxon>
        <taxon>malvids</taxon>
        <taxon>Brassicales</taxon>
        <taxon>Brassicaceae</taxon>
        <taxon>Brassiceae</taxon>
        <taxon>Brassica</taxon>
    </lineage>
</organism>
<proteinExistence type="predicted"/>
<evidence type="ECO:0000313" key="2">
    <source>
        <dbReference type="EMBL" id="KAF3497942.1"/>
    </source>
</evidence>
<keyword evidence="3" id="KW-1185">Reference proteome</keyword>
<keyword evidence="1" id="KW-0732">Signal</keyword>
<sequence>MLRNLIFLLFPIGTCLVAATLWITGSGASYSVGRCPKLGCRSMVSSDMCCIYLLRTSGDSRWGREKGVVCRHLASPKPNLLSGTRCKTKPVMMWVVTSSLGSGEAGLRSVNGGLSVASFTLLSLPLVAYDVSSGLVCLKNPSPRLDLSRQP</sequence>
<feature type="chain" id="PRO_5046030383" description="Secreted protein" evidence="1">
    <location>
        <begin position="20"/>
        <end position="151"/>
    </location>
</feature>
<gene>
    <name evidence="2" type="ORF">DY000_02052690</name>
</gene>
<name>A0ABQ7AJG3_BRACR</name>
<dbReference type="Proteomes" id="UP000266723">
    <property type="component" value="Unassembled WGS sequence"/>
</dbReference>
<reference evidence="2 3" key="1">
    <citation type="journal article" date="2020" name="BMC Genomics">
        <title>Intraspecific diversification of the crop wild relative Brassica cretica Lam. using demographic model selection.</title>
        <authorList>
            <person name="Kioukis A."/>
            <person name="Michalopoulou V.A."/>
            <person name="Briers L."/>
            <person name="Pirintsos S."/>
            <person name="Studholme D.J."/>
            <person name="Pavlidis P."/>
            <person name="Sarris P.F."/>
        </authorList>
    </citation>
    <scope>NUCLEOTIDE SEQUENCE [LARGE SCALE GENOMIC DNA]</scope>
    <source>
        <strain evidence="3">cv. PFS-1207/04</strain>
    </source>
</reference>
<evidence type="ECO:0000256" key="1">
    <source>
        <dbReference type="SAM" id="SignalP"/>
    </source>
</evidence>
<protein>
    <recommendedName>
        <fullName evidence="4">Secreted protein</fullName>
    </recommendedName>
</protein>
<comment type="caution">
    <text evidence="2">The sequence shown here is derived from an EMBL/GenBank/DDBJ whole genome shotgun (WGS) entry which is preliminary data.</text>
</comment>
<feature type="signal peptide" evidence="1">
    <location>
        <begin position="1"/>
        <end position="19"/>
    </location>
</feature>